<reference evidence="1 2" key="1">
    <citation type="submission" date="2019-08" db="EMBL/GenBank/DDBJ databases">
        <title>Genome sequence of Gillisia hiemivivida IC154 (type strain).</title>
        <authorList>
            <person name="Bowman J.P."/>
        </authorList>
    </citation>
    <scope>NUCLEOTIDE SEQUENCE [LARGE SCALE GENOMIC DNA]</scope>
    <source>
        <strain evidence="1 2">IC154</strain>
    </source>
</reference>
<organism evidence="1 2">
    <name type="scientific">Gillisia hiemivivida</name>
    <dbReference type="NCBI Taxonomy" id="291190"/>
    <lineage>
        <taxon>Bacteria</taxon>
        <taxon>Pseudomonadati</taxon>
        <taxon>Bacteroidota</taxon>
        <taxon>Flavobacteriia</taxon>
        <taxon>Flavobacteriales</taxon>
        <taxon>Flavobacteriaceae</taxon>
        <taxon>Gillisia</taxon>
    </lineage>
</organism>
<protein>
    <recommendedName>
        <fullName evidence="3">Cardiolipin synthetase</fullName>
    </recommendedName>
</protein>
<dbReference type="EMBL" id="VORY01000018">
    <property type="protein sequence ID" value="TXD92712.1"/>
    <property type="molecule type" value="Genomic_DNA"/>
</dbReference>
<dbReference type="Proteomes" id="UP000321367">
    <property type="component" value="Unassembled WGS sequence"/>
</dbReference>
<proteinExistence type="predicted"/>
<sequence length="218" mass="25615">MKAIIIFRKLKIYRFSFLLCFLFIGCSSINLVEQYTNPAIANLDIRKVLVIGMTPNKDIRRIFEKKVAVEFNKQNVIAVQSIDFFEKSFTENQKSERQLNQIQAQLKEANFDAVLLAKVTGQEEKIAVAQAYRNFLRDFDSFTDYYYYNQEIYGGQESESYLLYHTETSLYCLCPAAERQILWKASIDIVDTERIDKNINDYIKVLFKNLKDNQILFK</sequence>
<comment type="caution">
    <text evidence="1">The sequence shown here is derived from an EMBL/GenBank/DDBJ whole genome shotgun (WGS) entry which is preliminary data.</text>
</comment>
<evidence type="ECO:0000313" key="2">
    <source>
        <dbReference type="Proteomes" id="UP000321367"/>
    </source>
</evidence>
<gene>
    <name evidence="1" type="ORF">ES724_13115</name>
</gene>
<dbReference type="AlphaFoldDB" id="A0A5C6ZSC4"/>
<dbReference type="PROSITE" id="PS51257">
    <property type="entry name" value="PROKAR_LIPOPROTEIN"/>
    <property type="match status" value="1"/>
</dbReference>
<accession>A0A5C6ZSC4</accession>
<dbReference type="RefSeq" id="WP_146933625.1">
    <property type="nucleotide sequence ID" value="NZ_CBCSHZ010000021.1"/>
</dbReference>
<dbReference type="OrthoDB" id="6077795at2"/>
<name>A0A5C6ZSC4_9FLAO</name>
<keyword evidence="2" id="KW-1185">Reference proteome</keyword>
<evidence type="ECO:0008006" key="3">
    <source>
        <dbReference type="Google" id="ProtNLM"/>
    </source>
</evidence>
<evidence type="ECO:0000313" key="1">
    <source>
        <dbReference type="EMBL" id="TXD92712.1"/>
    </source>
</evidence>